<name>A0A9X1KBG9_ENTFC</name>
<dbReference type="EMBL" id="JAIFOC010000289">
    <property type="protein sequence ID" value="MBX4223968.1"/>
    <property type="molecule type" value="Genomic_DNA"/>
</dbReference>
<evidence type="ECO:0000313" key="2">
    <source>
        <dbReference type="EMBL" id="MBX4223968.1"/>
    </source>
</evidence>
<dbReference type="RefSeq" id="WP_220715868.1">
    <property type="nucleotide sequence ID" value="NZ_JAIFOC010000289.1"/>
</dbReference>
<protein>
    <submittedName>
        <fullName evidence="2">Glycosyltransferase</fullName>
        <ecNumber evidence="2">2.4.-.-</ecNumber>
    </submittedName>
</protein>
<keyword evidence="2" id="KW-0808">Transferase</keyword>
<dbReference type="Pfam" id="PF00535">
    <property type="entry name" value="Glycos_transf_2"/>
    <property type="match status" value="1"/>
</dbReference>
<dbReference type="GO" id="GO:0016757">
    <property type="term" value="F:glycosyltransferase activity"/>
    <property type="evidence" value="ECO:0007669"/>
    <property type="project" value="UniProtKB-KW"/>
</dbReference>
<gene>
    <name evidence="2" type="ORF">KYX88_14565</name>
</gene>
<keyword evidence="2" id="KW-0328">Glycosyltransferase</keyword>
<accession>A0A9X1KBG9</accession>
<dbReference type="Gene3D" id="3.90.550.10">
    <property type="entry name" value="Spore Coat Polysaccharide Biosynthesis Protein SpsA, Chain A"/>
    <property type="match status" value="1"/>
</dbReference>
<evidence type="ECO:0000259" key="1">
    <source>
        <dbReference type="Pfam" id="PF00535"/>
    </source>
</evidence>
<dbReference type="InterPro" id="IPR001173">
    <property type="entry name" value="Glyco_trans_2-like"/>
</dbReference>
<dbReference type="EC" id="2.4.-.-" evidence="2"/>
<dbReference type="AlphaFoldDB" id="A0A9X1KBG9"/>
<feature type="domain" description="Glycosyltransferase 2-like" evidence="1">
    <location>
        <begin position="31"/>
        <end position="105"/>
    </location>
</feature>
<feature type="non-terminal residue" evidence="2">
    <location>
        <position position="112"/>
    </location>
</feature>
<evidence type="ECO:0000313" key="3">
    <source>
        <dbReference type="Proteomes" id="UP001139644"/>
    </source>
</evidence>
<comment type="caution">
    <text evidence="2">The sequence shown here is derived from an EMBL/GenBank/DDBJ whole genome shotgun (WGS) entry which is preliminary data.</text>
</comment>
<dbReference type="SUPFAM" id="SSF53448">
    <property type="entry name" value="Nucleotide-diphospho-sugar transferases"/>
    <property type="match status" value="1"/>
</dbReference>
<dbReference type="InterPro" id="IPR029044">
    <property type="entry name" value="Nucleotide-diphossugar_trans"/>
</dbReference>
<reference evidence="2" key="1">
    <citation type="journal article" date="2022" name="J. Anim. Sci.">
        <title>Whole genome sequence analyses-based assessment of virulence potential and antimicrobial susceptibilities and resistance of Enterococcus faecium strains isolated from commercial swine and cattle probiotic products.</title>
        <authorList>
            <person name="Shridhar P.B."/>
            <person name="Amachawadi R.G."/>
            <person name="Tokach M."/>
            <person name="Patel I."/>
            <person name="Gangiredla J."/>
            <person name="Mammel M."/>
            <person name="Nagaraja T.G."/>
        </authorList>
    </citation>
    <scope>NUCLEOTIDE SEQUENCE</scope>
    <source>
        <strain evidence="2">EF215</strain>
    </source>
</reference>
<organism evidence="2 3">
    <name type="scientific">Enterococcus faecium</name>
    <name type="common">Streptococcus faecium</name>
    <dbReference type="NCBI Taxonomy" id="1352"/>
    <lineage>
        <taxon>Bacteria</taxon>
        <taxon>Bacillati</taxon>
        <taxon>Bacillota</taxon>
        <taxon>Bacilli</taxon>
        <taxon>Lactobacillales</taxon>
        <taxon>Enterococcaceae</taxon>
        <taxon>Enterococcus</taxon>
    </lineage>
</organism>
<sequence>MKPEIVVVVVLYQQLFSQSPTYGPLSKALSEKHIQLIIYDNSPQRQQNELFEKENTIYYHDPQNPGLAAAYNYALSQANERTRCIVTLDQDTTLVDDYFEILRQVAVSEECV</sequence>
<dbReference type="Proteomes" id="UP001139644">
    <property type="component" value="Unassembled WGS sequence"/>
</dbReference>
<proteinExistence type="predicted"/>